<dbReference type="PANTHER" id="PTHR43140:SF1">
    <property type="entry name" value="TYPE I RESTRICTION ENZYME ECOKI SPECIFICITY SUBUNIT"/>
    <property type="match status" value="1"/>
</dbReference>
<dbReference type="EC" id="3.1.21.-" evidence="6"/>
<dbReference type="InterPro" id="IPR051212">
    <property type="entry name" value="Type-I_RE_S_subunit"/>
</dbReference>
<evidence type="ECO:0000313" key="6">
    <source>
        <dbReference type="EMBL" id="WLP85514.1"/>
    </source>
</evidence>
<dbReference type="Gene3D" id="3.90.220.20">
    <property type="entry name" value="DNA methylase specificity domains"/>
    <property type="match status" value="2"/>
</dbReference>
<organism evidence="6 7">
    <name type="scientific">Mycoplasma seminis</name>
    <dbReference type="NCBI Taxonomy" id="512749"/>
    <lineage>
        <taxon>Bacteria</taxon>
        <taxon>Bacillati</taxon>
        <taxon>Mycoplasmatota</taxon>
        <taxon>Mollicutes</taxon>
        <taxon>Mycoplasmataceae</taxon>
        <taxon>Mycoplasma</taxon>
    </lineage>
</organism>
<keyword evidence="3" id="KW-0238">DNA-binding</keyword>
<keyword evidence="2" id="KW-0680">Restriction system</keyword>
<evidence type="ECO:0000256" key="2">
    <source>
        <dbReference type="ARBA" id="ARBA00022747"/>
    </source>
</evidence>
<dbReference type="EMBL" id="CP132191">
    <property type="protein sequence ID" value="WLP85514.1"/>
    <property type="molecule type" value="Genomic_DNA"/>
</dbReference>
<feature type="domain" description="Type I restriction modification DNA specificity" evidence="5">
    <location>
        <begin position="85"/>
        <end position="252"/>
    </location>
</feature>
<proteinExistence type="inferred from homology"/>
<keyword evidence="6" id="KW-0540">Nuclease</keyword>
<dbReference type="SUPFAM" id="SSF116734">
    <property type="entry name" value="DNA methylase specificity domain"/>
    <property type="match status" value="2"/>
</dbReference>
<dbReference type="PANTHER" id="PTHR43140">
    <property type="entry name" value="TYPE-1 RESTRICTION ENZYME ECOKI SPECIFICITY PROTEIN"/>
    <property type="match status" value="1"/>
</dbReference>
<keyword evidence="6" id="KW-0378">Hydrolase</keyword>
<dbReference type="GO" id="GO:0016787">
    <property type="term" value="F:hydrolase activity"/>
    <property type="evidence" value="ECO:0007669"/>
    <property type="project" value="UniProtKB-KW"/>
</dbReference>
<comment type="similarity">
    <text evidence="1">Belongs to the type-I restriction system S methylase family.</text>
</comment>
<dbReference type="GO" id="GO:0004519">
    <property type="term" value="F:endonuclease activity"/>
    <property type="evidence" value="ECO:0007669"/>
    <property type="project" value="UniProtKB-KW"/>
</dbReference>
<name>A0ABY9HBF0_9MOLU</name>
<dbReference type="InterPro" id="IPR044946">
    <property type="entry name" value="Restrct_endonuc_typeI_TRD_sf"/>
</dbReference>
<dbReference type="InterPro" id="IPR000055">
    <property type="entry name" value="Restrct_endonuc_typeI_TRD"/>
</dbReference>
<comment type="subunit">
    <text evidence="4">The methyltransferase is composed of M and S polypeptides.</text>
</comment>
<protein>
    <submittedName>
        <fullName evidence="6">Restriction endonuclease subunit S</fullName>
        <ecNumber evidence="6">3.1.21.-</ecNumber>
    </submittedName>
</protein>
<evidence type="ECO:0000256" key="3">
    <source>
        <dbReference type="ARBA" id="ARBA00023125"/>
    </source>
</evidence>
<evidence type="ECO:0000256" key="1">
    <source>
        <dbReference type="ARBA" id="ARBA00010923"/>
    </source>
</evidence>
<reference evidence="6" key="1">
    <citation type="submission" date="2023-08" db="EMBL/GenBank/DDBJ databases">
        <title>Complete genome sequence of Mycoplasma seminis 2200.</title>
        <authorList>
            <person name="Spergser J."/>
        </authorList>
    </citation>
    <scope>NUCLEOTIDE SEQUENCE [LARGE SCALE GENOMIC DNA]</scope>
    <source>
        <strain evidence="6">2200</strain>
    </source>
</reference>
<dbReference type="Proteomes" id="UP001237011">
    <property type="component" value="Chromosome"/>
</dbReference>
<evidence type="ECO:0000313" key="7">
    <source>
        <dbReference type="Proteomes" id="UP001237011"/>
    </source>
</evidence>
<accession>A0ABY9HBF0</accession>
<evidence type="ECO:0000259" key="5">
    <source>
        <dbReference type="Pfam" id="PF01420"/>
    </source>
</evidence>
<evidence type="ECO:0000256" key="4">
    <source>
        <dbReference type="ARBA" id="ARBA00038652"/>
    </source>
</evidence>
<dbReference type="RefSeq" id="WP_305937946.1">
    <property type="nucleotide sequence ID" value="NZ_CP132191.1"/>
</dbReference>
<sequence>MTPEQLKKSILNYAISGKLTKQLDSDTPVSKLLEDIENEKQRLIQNNELKPSKTSSFIYKENNKWYEKINNKVADISEEIPFEIPNNWTWVRLDTIANIYTGDSINATFKAKNLTNIEEGVPYIATKDISFDSEINYENGIKIPLEYQKIFKLSKAPSVLLCVEGGSAGRKIGLTNKNVYFGNKLANFSLYKGEINYLFNLLQASFFSNQFKSNLTGIIEGISLNNLKKILIPLPPLEEQQRIVDKLNDILPLINQYTELYNSLQELDKTFPINLKKSLLNYAISGKITKQLDSDTPVSKLLEDISNTKEELIKEKKLKASKTSSFIYKDNNKWYEKVNNKVIDISEQIPFEIPNNWTWVRLGEIGIWKSGSTPLRTKKEYYFEGSIPWIKSGDLNDDVLTKTSELITEKAVSECNLVLHKKGTIVVAMYTATAGKVSILDIEATTNQACCACSLYIDEMNKYLMYYVMNIRNQMFKLAEGTVQKNLSKEKIEKILIPLPPLEEQQRIVDKLQELLPLVEKLN</sequence>
<keyword evidence="6" id="KW-0255">Endonuclease</keyword>
<feature type="domain" description="Type I restriction modification DNA specificity" evidence="5">
    <location>
        <begin position="354"/>
        <end position="515"/>
    </location>
</feature>
<keyword evidence="7" id="KW-1185">Reference proteome</keyword>
<gene>
    <name evidence="6" type="ORF">Q8852_04320</name>
</gene>
<dbReference type="Pfam" id="PF01420">
    <property type="entry name" value="Methylase_S"/>
    <property type="match status" value="2"/>
</dbReference>
<dbReference type="CDD" id="cd17515">
    <property type="entry name" value="RMtype1_S_MjaORF132P_Sau1132ORF3780P-TRD1-CR1_like"/>
    <property type="match status" value="1"/>
</dbReference>